<evidence type="ECO:0000313" key="3">
    <source>
        <dbReference type="Proteomes" id="UP000016922"/>
    </source>
</evidence>
<dbReference type="InterPro" id="IPR010730">
    <property type="entry name" value="HET"/>
</dbReference>
<gene>
    <name evidence="2" type="ORF">GLAREA_08080</name>
</gene>
<dbReference type="RefSeq" id="XP_008088318.1">
    <property type="nucleotide sequence ID" value="XM_008090127.1"/>
</dbReference>
<keyword evidence="3" id="KW-1185">Reference proteome</keyword>
<dbReference type="AlphaFoldDB" id="S3CDY6"/>
<protein>
    <recommendedName>
        <fullName evidence="1">Heterokaryon incompatibility domain-containing protein</fullName>
    </recommendedName>
</protein>
<dbReference type="InterPro" id="IPR052895">
    <property type="entry name" value="HetReg/Transcr_Mod"/>
</dbReference>
<feature type="domain" description="Heterokaryon incompatibility" evidence="1">
    <location>
        <begin position="50"/>
        <end position="203"/>
    </location>
</feature>
<dbReference type="KEGG" id="glz:GLAREA_08080"/>
<reference evidence="2 3" key="1">
    <citation type="journal article" date="2013" name="BMC Genomics">
        <title>Genomics-driven discovery of the pneumocandin biosynthetic gene cluster in the fungus Glarea lozoyensis.</title>
        <authorList>
            <person name="Chen L."/>
            <person name="Yue Q."/>
            <person name="Zhang X."/>
            <person name="Xiang M."/>
            <person name="Wang C."/>
            <person name="Li S."/>
            <person name="Che Y."/>
            <person name="Ortiz-Lopez F.J."/>
            <person name="Bills G.F."/>
            <person name="Liu X."/>
            <person name="An Z."/>
        </authorList>
    </citation>
    <scope>NUCLEOTIDE SEQUENCE [LARGE SCALE GENOMIC DNA]</scope>
    <source>
        <strain evidence="3">ATCC 20868 / MF5171</strain>
    </source>
</reference>
<dbReference type="EMBL" id="KE145373">
    <property type="protein sequence ID" value="EPE24230.1"/>
    <property type="molecule type" value="Genomic_DNA"/>
</dbReference>
<accession>S3CDY6</accession>
<proteinExistence type="predicted"/>
<sequence length="658" mass="76054">MAEATPKPFKYPFINSSERQIRLIHIQPGEGNDMIWCTLETVSLEDKPRYEALSYEWGKPDTTGRQIRIGNNVFAVRENLYWALCRLRREVGPRTFWVDALCINQEDTKERNHQVAQMGNIYSQAFRVVAWIGEPREKHLYRDRTAKAIGFIYKLSNASMDEYPPYLKYDGRVRRNTVHEIEWKALCKLCMKGYWYRLWIVQELVLASDLEVQYGALIFPWQIFKKIFRHLRGYWGLGQSPLIDRIVDSLPCKIDERRNGRLRTPKDPSQGSLLLDLLGQFSRSSCLDIRDRVFGLLNLSRACCRRAVPVDYSMTILEICVQILEHHLVGHDSKNGGENVAAVHTILRVFELEVHAPVETSQVYRDFSFCGFIPRRVGKLPLHVTHCGKIVFIRPLKSLVIPYTQRGDLGNVGSVVPPSKAVQISSLLSFDAFGSFINAEHGICYLNPRSDHTCNSITSSKTRLDESKITITFRLYLAWFHFRIVTKRMVSQLIAILPMYIQDCLRSLKSVAAYIGDGQQFPENASHFANSEEKFWTYIRHQHRNIWRQDPQTFVEQHQETLDRISKWKDLDLHIFLTSTGILGTATRNVKLRDRVYKTRHGDRRLAILSRVSDFTQVSGKGLEIISDVSFPDMYKENGGMKSLEVDMATLLFLSGYF</sequence>
<evidence type="ECO:0000313" key="2">
    <source>
        <dbReference type="EMBL" id="EPE24230.1"/>
    </source>
</evidence>
<dbReference type="HOGENOM" id="CLU_416808_0_0_1"/>
<name>S3CDY6_GLAL2</name>
<dbReference type="Proteomes" id="UP000016922">
    <property type="component" value="Unassembled WGS sequence"/>
</dbReference>
<evidence type="ECO:0000259" key="1">
    <source>
        <dbReference type="Pfam" id="PF06985"/>
    </source>
</evidence>
<dbReference type="eggNOG" id="ENOG502SRNF">
    <property type="taxonomic scope" value="Eukaryota"/>
</dbReference>
<organism evidence="2 3">
    <name type="scientific">Glarea lozoyensis (strain ATCC 20868 / MF5171)</name>
    <dbReference type="NCBI Taxonomy" id="1116229"/>
    <lineage>
        <taxon>Eukaryota</taxon>
        <taxon>Fungi</taxon>
        <taxon>Dikarya</taxon>
        <taxon>Ascomycota</taxon>
        <taxon>Pezizomycotina</taxon>
        <taxon>Leotiomycetes</taxon>
        <taxon>Helotiales</taxon>
        <taxon>Helotiaceae</taxon>
        <taxon>Glarea</taxon>
    </lineage>
</organism>
<dbReference type="PANTHER" id="PTHR24148:SF73">
    <property type="entry name" value="HET DOMAIN PROTEIN (AFU_ORTHOLOGUE AFUA_8G01020)"/>
    <property type="match status" value="1"/>
</dbReference>
<dbReference type="PANTHER" id="PTHR24148">
    <property type="entry name" value="ANKYRIN REPEAT DOMAIN-CONTAINING PROTEIN 39 HOMOLOG-RELATED"/>
    <property type="match status" value="1"/>
</dbReference>
<dbReference type="Pfam" id="PF06985">
    <property type="entry name" value="HET"/>
    <property type="match status" value="1"/>
</dbReference>
<dbReference type="GeneID" id="19467131"/>
<dbReference type="OrthoDB" id="3553147at2759"/>